<accession>A0A8C6VG65</accession>
<organism evidence="2 3">
    <name type="scientific">Naja naja</name>
    <name type="common">Indian cobra</name>
    <dbReference type="NCBI Taxonomy" id="35670"/>
    <lineage>
        <taxon>Eukaryota</taxon>
        <taxon>Metazoa</taxon>
        <taxon>Chordata</taxon>
        <taxon>Craniata</taxon>
        <taxon>Vertebrata</taxon>
        <taxon>Euteleostomi</taxon>
        <taxon>Lepidosauria</taxon>
        <taxon>Squamata</taxon>
        <taxon>Bifurcata</taxon>
        <taxon>Unidentata</taxon>
        <taxon>Episquamata</taxon>
        <taxon>Toxicofera</taxon>
        <taxon>Serpentes</taxon>
        <taxon>Colubroidea</taxon>
        <taxon>Elapidae</taxon>
        <taxon>Elapinae</taxon>
        <taxon>Naja</taxon>
    </lineage>
</organism>
<dbReference type="Pfam" id="PF15783">
    <property type="entry name" value="FSIP2"/>
    <property type="match status" value="2"/>
</dbReference>
<feature type="domain" description="Fibrous sheath-interacting protein 2 C-terminal" evidence="1">
    <location>
        <begin position="361"/>
        <end position="654"/>
    </location>
</feature>
<dbReference type="InterPro" id="IPR038891">
    <property type="entry name" value="FSIP2"/>
</dbReference>
<feature type="domain" description="Fibrous sheath-interacting protein 2 C-terminal" evidence="1">
    <location>
        <begin position="145"/>
        <end position="358"/>
    </location>
</feature>
<reference evidence="2" key="1">
    <citation type="submission" date="2025-08" db="UniProtKB">
        <authorList>
            <consortium name="Ensembl"/>
        </authorList>
    </citation>
    <scope>IDENTIFICATION</scope>
</reference>
<dbReference type="OrthoDB" id="8197715at2759"/>
<protein>
    <recommendedName>
        <fullName evidence="1">Fibrous sheath-interacting protein 2 C-terminal domain-containing protein</fullName>
    </recommendedName>
</protein>
<evidence type="ECO:0000313" key="3">
    <source>
        <dbReference type="Proteomes" id="UP000694559"/>
    </source>
</evidence>
<dbReference type="OMA" id="EPSWAYK"/>
<dbReference type="Ensembl" id="ENSNNAT00000002110.1">
    <property type="protein sequence ID" value="ENSNNAP00000002008.1"/>
    <property type="gene ID" value="ENSNNAG00000001412.1"/>
</dbReference>
<evidence type="ECO:0000313" key="2">
    <source>
        <dbReference type="Ensembl" id="ENSNNAP00000002008.1"/>
    </source>
</evidence>
<dbReference type="PANTHER" id="PTHR21856:SF7">
    <property type="entry name" value="FIBROUS SHEATH-INTERACTING PROTEIN 2"/>
    <property type="match status" value="1"/>
</dbReference>
<dbReference type="GeneTree" id="ENSGT00680000100018"/>
<evidence type="ECO:0000259" key="1">
    <source>
        <dbReference type="Pfam" id="PF15783"/>
    </source>
</evidence>
<reference evidence="2" key="2">
    <citation type="submission" date="2025-09" db="UniProtKB">
        <authorList>
            <consortium name="Ensembl"/>
        </authorList>
    </citation>
    <scope>IDENTIFICATION</scope>
</reference>
<dbReference type="Proteomes" id="UP000694559">
    <property type="component" value="Unplaced"/>
</dbReference>
<dbReference type="InterPro" id="IPR031554">
    <property type="entry name" value="FSIP2_C"/>
</dbReference>
<dbReference type="AlphaFoldDB" id="A0A8C6VG65"/>
<proteinExistence type="predicted"/>
<dbReference type="GO" id="GO:0005739">
    <property type="term" value="C:mitochondrion"/>
    <property type="evidence" value="ECO:0007669"/>
    <property type="project" value="TreeGrafter"/>
</dbReference>
<dbReference type="PANTHER" id="PTHR21856">
    <property type="entry name" value="FIBROUS SHEATH-INTERACTING PROTEIN 2"/>
    <property type="match status" value="1"/>
</dbReference>
<name>A0A8C6VG65_NAJNA</name>
<sequence length="690" mass="77073">MAQGNGTVHEIAKLLIREILNFHFHPFLSSNDSSECCKWQKERQQVSSRIYSAQFLEDVVVAFFCKFLSSPNILFDSGGDTYSASFLKDIFSGLISKLLTSTASVCMVGKQGTEPSLKYLIESILKEFAKSPVKVLQIPEGGQTFPDVEKAEIAKIIHASLCSILQDQRSGVPICMDKENGQTLAEKLASAIKKEILGYQIQEVQSRTFQDPASKPFEFGEMANKVFTEVKKISTPSQIDTPCPFLVSQRFIYDVLAFLLSKILPLPTTLSTDTEERCAEFDFIHMKLLSKVMAEISKNKNAEVKYLDRVQPNRVVSQTVASSIYNNLLPEFGSTSNVQKCIRTGCTILLERIVEILRSHLKGLSSLILEEIAVKLLTKIFSSLPLDEVDRSNVASMKEAARKIINSLQNLLSNGELKVWQHDDSEDLASEDSRTVGEVVDSVYMDILKHSNSETSLYEDLTNSNEDFANRVACFMVSEISKHDFQPVIDSEKEIPSPSLIKLESEKILKKIISDIEAGKKLNKSPDTQTSVVSVVFLEEIVSRFLIRILLAQYDLGIHKKKSLSKTDVNGIAAQLKTSVEKEISKNKINLVASDRKPVLDLQYEKAVNQVVHSVMSNVLEKSGSQKELYKDMTTKQVIFPEQVASIIINEISSNQRPPKLLPTLLFYILICVDFNSLGAKDYTSSSCQA</sequence>
<keyword evidence="3" id="KW-1185">Reference proteome</keyword>